<feature type="compositionally biased region" description="Basic and acidic residues" evidence="5">
    <location>
        <begin position="573"/>
        <end position="589"/>
    </location>
</feature>
<feature type="region of interest" description="Disordered" evidence="5">
    <location>
        <begin position="534"/>
        <end position="553"/>
    </location>
</feature>
<feature type="compositionally biased region" description="Acidic residues" evidence="5">
    <location>
        <begin position="155"/>
        <end position="188"/>
    </location>
</feature>
<feature type="region of interest" description="Disordered" evidence="5">
    <location>
        <begin position="561"/>
        <end position="628"/>
    </location>
</feature>
<dbReference type="PANTHER" id="PTHR14150">
    <property type="entry name" value="U3 SMALL NUCLEOLAR RNA-ASSOCIATED PROTEIN 14"/>
    <property type="match status" value="1"/>
</dbReference>
<keyword evidence="3" id="KW-0539">Nucleus</keyword>
<evidence type="ECO:0000256" key="5">
    <source>
        <dbReference type="SAM" id="MobiDB-lite"/>
    </source>
</evidence>
<feature type="region of interest" description="Disordered" evidence="5">
    <location>
        <begin position="648"/>
        <end position="673"/>
    </location>
</feature>
<evidence type="ECO:0000256" key="4">
    <source>
        <dbReference type="SAM" id="Coils"/>
    </source>
</evidence>
<feature type="region of interest" description="Disordered" evidence="5">
    <location>
        <begin position="23"/>
        <end position="225"/>
    </location>
</feature>
<feature type="compositionally biased region" description="Polar residues" evidence="5">
    <location>
        <begin position="310"/>
        <end position="319"/>
    </location>
</feature>
<evidence type="ECO:0000256" key="2">
    <source>
        <dbReference type="ARBA" id="ARBA00022553"/>
    </source>
</evidence>
<feature type="coiled-coil region" evidence="4">
    <location>
        <begin position="446"/>
        <end position="473"/>
    </location>
</feature>
<dbReference type="GO" id="GO:0006364">
    <property type="term" value="P:rRNA processing"/>
    <property type="evidence" value="ECO:0007669"/>
    <property type="project" value="InterPro"/>
</dbReference>
<evidence type="ECO:0008006" key="8">
    <source>
        <dbReference type="Google" id="ProtNLM"/>
    </source>
</evidence>
<feature type="region of interest" description="Disordered" evidence="5">
    <location>
        <begin position="725"/>
        <end position="751"/>
    </location>
</feature>
<dbReference type="GO" id="GO:0032040">
    <property type="term" value="C:small-subunit processome"/>
    <property type="evidence" value="ECO:0007669"/>
    <property type="project" value="InterPro"/>
</dbReference>
<dbReference type="PANTHER" id="PTHR14150:SF12">
    <property type="entry name" value="U3 SMALL NUCLEOLAR RNA-ASSOCIATED PROTEIN 14 HOMOLOG A"/>
    <property type="match status" value="1"/>
</dbReference>
<accession>A0A7H9HYW4</accession>
<dbReference type="EMBL" id="CP059273">
    <property type="protein sequence ID" value="QLQ81786.1"/>
    <property type="molecule type" value="Genomic_DNA"/>
</dbReference>
<sequence length="850" mass="96860">MVKKKSKSRSKLAKRAQNALEIAEKELEGNGSGNDDGYESGDGDGHVVNLLKKVQGTGGEESGEESFEDEELDSDEALGSDDDYDVLNSKMSQTIRDRRKNNAGSLSGDEEGYTSIDEEELVPLSQVWDMDEERDSSGGEDVGGKLQLQSSGDELSAESSEESSSDDEDEEREEDPFDEISEDEEDVELSTITKDLLRETDSKRNRKLDNFGSGKDSEYTLPSNNNMKRLNLADMMEVIEDKEAAASARLIQKDSAAVAVPLPQRIQERHNRKAAYEISKQEVEKWQDVVQQNRRAEHLSFPMNAPGEQNHASAFTRSTEQPRSELQEKVDKVLEDSNLVEDQKNATFEELATAKMSPEEMKKRTAELRLMRELMFREERKAKRLKKIKSKTYRRIKKKEMLRNREMAGLSDESDDDQEAARAKERMTLKHRANSKWSKDMFKHGMANDQETREEIEEMLKQGERLKQKILDRGSESEQDARLTDIEDEDHKISEDVPLRENVGKTGVMNMAFMKNAEARERENNKELIASLRAMETEGDEEQAPKDERLFDDGFNIQINKGRRIYTPGVNESKSDPEKDKQTTTKVEAEITEEQATELPRDQSTEKQVRSDEPNPWLGTSDDENDTNVVRSAKVSIVGKDSSKLVKSAKKIEKVSDRQQEKSAKKAQRDEDLLLDLNDTNRLQLVDPYGDPDDDSNSFMFKQQESIAEAFAGDEVVDNFEEEKKRMAIDEDDKEEDVTLPGWGEWAGAGANPTKKRKFVKKIKGVASKDKRKDKNLKNVIINERANKKSLKYQSSAVPFPYENREQYERSLRMPIGQEWTSRASHQKMIKPRILTKPSHVISPLKAPFK</sequence>
<feature type="region of interest" description="Disordered" evidence="5">
    <location>
        <begin position="301"/>
        <end position="325"/>
    </location>
</feature>
<feature type="compositionally biased region" description="Basic and acidic residues" evidence="5">
    <location>
        <begin position="543"/>
        <end position="552"/>
    </location>
</feature>
<comment type="subcellular location">
    <subcellularLocation>
        <location evidence="1">Nucleus</location>
        <location evidence="1">Nucleolus</location>
    </subcellularLocation>
</comment>
<feature type="compositionally biased region" description="Acidic residues" evidence="5">
    <location>
        <begin position="108"/>
        <end position="121"/>
    </location>
</feature>
<dbReference type="Proteomes" id="UP000510647">
    <property type="component" value="Chromosome 7"/>
</dbReference>
<evidence type="ECO:0000256" key="3">
    <source>
        <dbReference type="ARBA" id="ARBA00023242"/>
    </source>
</evidence>
<gene>
    <name evidence="6" type="ORF">HG537_0G00400</name>
</gene>
<evidence type="ECO:0000256" key="1">
    <source>
        <dbReference type="ARBA" id="ARBA00004604"/>
    </source>
</evidence>
<organism evidence="6 7">
    <name type="scientific">Torulaspora globosa</name>
    <dbReference type="NCBI Taxonomy" id="48254"/>
    <lineage>
        <taxon>Eukaryota</taxon>
        <taxon>Fungi</taxon>
        <taxon>Dikarya</taxon>
        <taxon>Ascomycota</taxon>
        <taxon>Saccharomycotina</taxon>
        <taxon>Saccharomycetes</taxon>
        <taxon>Saccharomycetales</taxon>
        <taxon>Saccharomycetaceae</taxon>
        <taxon>Torulaspora</taxon>
    </lineage>
</organism>
<evidence type="ECO:0000313" key="7">
    <source>
        <dbReference type="Proteomes" id="UP000510647"/>
    </source>
</evidence>
<dbReference type="InterPro" id="IPR006709">
    <property type="entry name" value="SSU_processome_Utp14"/>
</dbReference>
<protein>
    <recommendedName>
        <fullName evidence="8">U3 small nucleolar RNA-associated protein 14</fullName>
    </recommendedName>
</protein>
<feature type="compositionally biased region" description="Acidic residues" evidence="5">
    <location>
        <begin position="61"/>
        <end position="85"/>
    </location>
</feature>
<feature type="compositionally biased region" description="Basic and acidic residues" evidence="5">
    <location>
        <begin position="195"/>
        <end position="209"/>
    </location>
</feature>
<proteinExistence type="predicted"/>
<dbReference type="OrthoDB" id="277439at2759"/>
<keyword evidence="2" id="KW-0597">Phosphoprotein</keyword>
<evidence type="ECO:0000313" key="6">
    <source>
        <dbReference type="EMBL" id="QLQ81786.1"/>
    </source>
</evidence>
<feature type="compositionally biased region" description="Basic and acidic residues" evidence="5">
    <location>
        <begin position="599"/>
        <end position="613"/>
    </location>
</feature>
<dbReference type="Pfam" id="PF04615">
    <property type="entry name" value="Utp14"/>
    <property type="match status" value="1"/>
</dbReference>
<keyword evidence="7" id="KW-1185">Reference proteome</keyword>
<dbReference type="AlphaFoldDB" id="A0A7H9HYW4"/>
<name>A0A7H9HYW4_9SACH</name>
<feature type="compositionally biased region" description="Basic and acidic residues" evidence="5">
    <location>
        <begin position="650"/>
        <end position="672"/>
    </location>
</feature>
<reference evidence="6 7" key="1">
    <citation type="submission" date="2020-06" db="EMBL/GenBank/DDBJ databases">
        <title>The yeast mating-type switching endonuclease HO is a domesticated member of an unorthodox homing genetic element family.</title>
        <authorList>
            <person name="Coughlan A.Y."/>
            <person name="Lombardi L."/>
            <person name="Braun-Galleani S."/>
            <person name="Martos A.R."/>
            <person name="Galeote V."/>
            <person name="Bigey F."/>
            <person name="Dequin S."/>
            <person name="Byrne K.P."/>
            <person name="Wolfe K.H."/>
        </authorList>
    </citation>
    <scope>NUCLEOTIDE SEQUENCE [LARGE SCALE GENOMIC DNA]</scope>
    <source>
        <strain evidence="6 7">CBS2947</strain>
    </source>
</reference>
<keyword evidence="4" id="KW-0175">Coiled coil</keyword>